<evidence type="ECO:0000256" key="1">
    <source>
        <dbReference type="SAM" id="MobiDB-lite"/>
    </source>
</evidence>
<reference evidence="3" key="1">
    <citation type="submission" date="2022-05" db="EMBL/GenBank/DDBJ databases">
        <title>Novel bacterial taxa in a minimal lignocellulolytic consortium and its capacity to transform plastics disclosed by genome-resolved metagenomics.</title>
        <authorList>
            <person name="Rodriguez C.A.D."/>
            <person name="Diaz-Garcia L."/>
            <person name="Herrera K."/>
            <person name="Tarazona N.A."/>
            <person name="Sproer C."/>
            <person name="Overmann J."/>
            <person name="Jimenez D.J."/>
        </authorList>
    </citation>
    <scope>NUCLEOTIDE SEQUENCE</scope>
    <source>
        <strain evidence="3">MAG5</strain>
    </source>
</reference>
<organism evidence="3 4">
    <name type="scientific">Candidatus Pristimantibacillus lignocellulolyticus</name>
    <dbReference type="NCBI Taxonomy" id="2994561"/>
    <lineage>
        <taxon>Bacteria</taxon>
        <taxon>Bacillati</taxon>
        <taxon>Bacillota</taxon>
        <taxon>Bacilli</taxon>
        <taxon>Bacillales</taxon>
        <taxon>Paenibacillaceae</taxon>
        <taxon>Candidatus Pristimantibacillus</taxon>
    </lineage>
</organism>
<evidence type="ECO:0000313" key="3">
    <source>
        <dbReference type="EMBL" id="URN93030.1"/>
    </source>
</evidence>
<proteinExistence type="predicted"/>
<feature type="region of interest" description="Disordered" evidence="1">
    <location>
        <begin position="30"/>
        <end position="60"/>
    </location>
</feature>
<feature type="chain" id="PRO_5039950694" description="Antigen I/II N-terminal domain-containing protein" evidence="2">
    <location>
        <begin position="20"/>
        <end position="220"/>
    </location>
</feature>
<evidence type="ECO:0000256" key="2">
    <source>
        <dbReference type="SAM" id="SignalP"/>
    </source>
</evidence>
<evidence type="ECO:0000313" key="4">
    <source>
        <dbReference type="Proteomes" id="UP001056756"/>
    </source>
</evidence>
<accession>A0A9J6ZA01</accession>
<dbReference type="EMBL" id="CP097899">
    <property type="protein sequence ID" value="URN93030.1"/>
    <property type="molecule type" value="Genomic_DNA"/>
</dbReference>
<keyword evidence="2" id="KW-0732">Signal</keyword>
<dbReference type="AlphaFoldDB" id="A0A9J6ZA01"/>
<sequence>MSKFNKVTIAIFTSILLLAGCSSSDGNSNTANQYNKPAAENTTSPSPENNASTDAEGNSSIEVDKNLLTVDITLPASMFKDQNMDEVIAAAKSEGVKDAKIHDDGSVTYTYPKSVHSAMMKEMKEEVILTLEEMKTSEDFTSIKDVKYNDDLNKFTLIVDKAAYEGGFDGFASLGIGIQSMYYQNFNGVASDKVKVTIDIKDITTDEIFDTIIYPDDLGN</sequence>
<dbReference type="Proteomes" id="UP001056756">
    <property type="component" value="Chromosome"/>
</dbReference>
<dbReference type="KEGG" id="plig:NAG76_14395"/>
<gene>
    <name evidence="3" type="ORF">NAG76_14395</name>
</gene>
<name>A0A9J6ZA01_9BACL</name>
<protein>
    <recommendedName>
        <fullName evidence="5">Antigen I/II N-terminal domain-containing protein</fullName>
    </recommendedName>
</protein>
<feature type="signal peptide" evidence="2">
    <location>
        <begin position="1"/>
        <end position="19"/>
    </location>
</feature>
<evidence type="ECO:0008006" key="5">
    <source>
        <dbReference type="Google" id="ProtNLM"/>
    </source>
</evidence>